<dbReference type="Proteomes" id="UP000091967">
    <property type="component" value="Unassembled WGS sequence"/>
</dbReference>
<sequence>MFVSKATLDSMARGEYVRLDEERNLHRQVLERGREYGPKREAKPWERLRRLAKTPYKTTNRYLQVPNSTSAQPIVHSVASHPVDAPSHVSEHKAEAGAEDYGKEDYGKEDRGREDRGKEAGGGISIEFTHNHPCREDGEDEDLCCLWIPSSDDDAGSVMT</sequence>
<feature type="compositionally biased region" description="Basic and acidic residues" evidence="1">
    <location>
        <begin position="89"/>
        <end position="119"/>
    </location>
</feature>
<dbReference type="AlphaFoldDB" id="A0A1B8A5G2"/>
<evidence type="ECO:0000256" key="1">
    <source>
        <dbReference type="SAM" id="MobiDB-lite"/>
    </source>
</evidence>
<organism evidence="2 3">
    <name type="scientific">Fusarium poae</name>
    <dbReference type="NCBI Taxonomy" id="36050"/>
    <lineage>
        <taxon>Eukaryota</taxon>
        <taxon>Fungi</taxon>
        <taxon>Dikarya</taxon>
        <taxon>Ascomycota</taxon>
        <taxon>Pezizomycotina</taxon>
        <taxon>Sordariomycetes</taxon>
        <taxon>Hypocreomycetidae</taxon>
        <taxon>Hypocreales</taxon>
        <taxon>Nectriaceae</taxon>
        <taxon>Fusarium</taxon>
    </lineage>
</organism>
<evidence type="ECO:0000313" key="2">
    <source>
        <dbReference type="EMBL" id="OBS15717.1"/>
    </source>
</evidence>
<protein>
    <submittedName>
        <fullName evidence="2">Uncharacterized protein</fullName>
    </submittedName>
</protein>
<dbReference type="EMBL" id="LYXU01000138">
    <property type="protein sequence ID" value="OBS15717.1"/>
    <property type="molecule type" value="Genomic_DNA"/>
</dbReference>
<proteinExistence type="predicted"/>
<feature type="region of interest" description="Disordered" evidence="1">
    <location>
        <begin position="82"/>
        <end position="137"/>
    </location>
</feature>
<gene>
    <name evidence="2" type="ORF">FPOA_13500</name>
</gene>
<reference evidence="2 3" key="1">
    <citation type="submission" date="2016-06" db="EMBL/GenBank/DDBJ databases">
        <title>Living apart together: crosstalk between the core and supernumerary genomes in a fungal plant pathogen.</title>
        <authorList>
            <person name="Vanheule A."/>
            <person name="Audenaert K."/>
            <person name="Warris S."/>
            <person name="Van De Geest H."/>
            <person name="Schijlen E."/>
            <person name="Hofte M."/>
            <person name="De Saeger S."/>
            <person name="Haesaert G."/>
            <person name="Waalwijk C."/>
            <person name="Van Der Lee T."/>
        </authorList>
    </citation>
    <scope>NUCLEOTIDE SEQUENCE [LARGE SCALE GENOMIC DNA]</scope>
    <source>
        <strain evidence="2 3">2516</strain>
    </source>
</reference>
<accession>A0A1B8A5G2</accession>
<name>A0A1B8A5G2_FUSPO</name>
<evidence type="ECO:0000313" key="3">
    <source>
        <dbReference type="Proteomes" id="UP000091967"/>
    </source>
</evidence>
<comment type="caution">
    <text evidence="2">The sequence shown here is derived from an EMBL/GenBank/DDBJ whole genome shotgun (WGS) entry which is preliminary data.</text>
</comment>
<keyword evidence="3" id="KW-1185">Reference proteome</keyword>